<dbReference type="SUPFAM" id="SSF53756">
    <property type="entry name" value="UDP-Glycosyltransferase/glycogen phosphorylase"/>
    <property type="match status" value="1"/>
</dbReference>
<evidence type="ECO:0000259" key="3">
    <source>
        <dbReference type="Pfam" id="PF03033"/>
    </source>
</evidence>
<dbReference type="GO" id="GO:0008194">
    <property type="term" value="F:UDP-glycosyltransferase activity"/>
    <property type="evidence" value="ECO:0007669"/>
    <property type="project" value="InterPro"/>
</dbReference>
<feature type="domain" description="Erythromycin biosynthesis protein CIII-like C-terminal" evidence="4">
    <location>
        <begin position="288"/>
        <end position="361"/>
    </location>
</feature>
<dbReference type="GO" id="GO:0033072">
    <property type="term" value="P:vancomycin biosynthetic process"/>
    <property type="evidence" value="ECO:0007669"/>
    <property type="project" value="UniProtKB-UniPathway"/>
</dbReference>
<evidence type="ECO:0000313" key="5">
    <source>
        <dbReference type="EMBL" id="ALG07910.1"/>
    </source>
</evidence>
<dbReference type="InterPro" id="IPR004276">
    <property type="entry name" value="GlycoTrans_28_N"/>
</dbReference>
<evidence type="ECO:0000259" key="4">
    <source>
        <dbReference type="Pfam" id="PF06722"/>
    </source>
</evidence>
<name>A0A0N9I137_9PSEU</name>
<evidence type="ECO:0000256" key="1">
    <source>
        <dbReference type="ARBA" id="ARBA00004660"/>
    </source>
</evidence>
<proteinExistence type="predicted"/>
<keyword evidence="2" id="KW-0045">Antibiotic biosynthesis</keyword>
<dbReference type="STRING" id="860235.AOZ06_14195"/>
<feature type="domain" description="Glycosyltransferase family 28 N-terminal" evidence="3">
    <location>
        <begin position="3"/>
        <end position="58"/>
    </location>
</feature>
<dbReference type="FunFam" id="3.40.50.2000:FF:000009">
    <property type="entry name" value="Sterol 3-beta-glucosyltransferase UGT80A2"/>
    <property type="match status" value="1"/>
</dbReference>
<dbReference type="InterPro" id="IPR010610">
    <property type="entry name" value="EryCIII-like_C"/>
</dbReference>
<comment type="pathway">
    <text evidence="1">Antibiotic biosynthesis; vancomycin biosynthesis.</text>
</comment>
<keyword evidence="6" id="KW-1185">Reference proteome</keyword>
<keyword evidence="5" id="KW-0808">Transferase</keyword>
<dbReference type="UniPathway" id="UPA00162"/>
<dbReference type="Gene3D" id="3.40.50.2000">
    <property type="entry name" value="Glycogen Phosphorylase B"/>
    <property type="match status" value="2"/>
</dbReference>
<dbReference type="GO" id="GO:0016758">
    <property type="term" value="F:hexosyltransferase activity"/>
    <property type="evidence" value="ECO:0007669"/>
    <property type="project" value="InterPro"/>
</dbReference>
<dbReference type="AlphaFoldDB" id="A0A0N9I137"/>
<dbReference type="Pfam" id="PF03033">
    <property type="entry name" value="Glyco_transf_28"/>
    <property type="match status" value="1"/>
</dbReference>
<gene>
    <name evidence="5" type="ORF">AOZ06_14195</name>
</gene>
<dbReference type="CDD" id="cd03784">
    <property type="entry name" value="GT1_Gtf-like"/>
    <property type="match status" value="1"/>
</dbReference>
<dbReference type="OrthoDB" id="3253247at2"/>
<reference evidence="5 6" key="1">
    <citation type="submission" date="2015-07" db="EMBL/GenBank/DDBJ databases">
        <title>Genome sequencing of Kibdelosporangium phytohabitans.</title>
        <authorList>
            <person name="Qin S."/>
            <person name="Xing K."/>
        </authorList>
    </citation>
    <scope>NUCLEOTIDE SEQUENCE [LARGE SCALE GENOMIC DNA]</scope>
    <source>
        <strain evidence="5 6">KLBMP1111</strain>
    </source>
</reference>
<organism evidence="5 6">
    <name type="scientific">Kibdelosporangium phytohabitans</name>
    <dbReference type="NCBI Taxonomy" id="860235"/>
    <lineage>
        <taxon>Bacteria</taxon>
        <taxon>Bacillati</taxon>
        <taxon>Actinomycetota</taxon>
        <taxon>Actinomycetes</taxon>
        <taxon>Pseudonocardiales</taxon>
        <taxon>Pseudonocardiaceae</taxon>
        <taxon>Kibdelosporangium</taxon>
    </lineage>
</organism>
<dbReference type="Proteomes" id="UP000063699">
    <property type="component" value="Chromosome"/>
</dbReference>
<dbReference type="GO" id="GO:0005975">
    <property type="term" value="P:carbohydrate metabolic process"/>
    <property type="evidence" value="ECO:0007669"/>
    <property type="project" value="InterPro"/>
</dbReference>
<dbReference type="InterPro" id="IPR050426">
    <property type="entry name" value="Glycosyltransferase_28"/>
</dbReference>
<dbReference type="RefSeq" id="WP_054289820.1">
    <property type="nucleotide sequence ID" value="NZ_CP012752.1"/>
</dbReference>
<sequence>MRVLLSTIGSRGEAQPVAALALRLKALGHQVSACVSPDFRDWFQEQGIPVTPIGPAMRSSAWDLSTPAGRRRAAQDAVASQFATLPEAARESDILVGCGAVQVAAHSVAELLGIGHVHAEFCPAALPSAHHAPAPWPGWPQNENDSWAADARRWKDAWGPALNAHRAAVGLAPVDDVRTHVLTEQPWLAADPVLSPWPGDGGVVQTGAWIVPDERPLSGELASFLDAGEPPVYFGLGSYPHAHGISEVMINAARSLGRRAVISRGWADLSTAGDGTDCISIGEANHQALFGRVAAVVHHGGAGTTTTAARAGAPQVVIPQQYDQHYWAARVDQLGVGKAHARGVPTVGSLAEALGAALQPEVARCADRLAGAMKATGGVQVAVDLLLARS</sequence>
<dbReference type="KEGG" id="kphy:AOZ06_14195"/>
<protein>
    <submittedName>
        <fullName evidence="5">Glycosyl transferase</fullName>
    </submittedName>
</protein>
<evidence type="ECO:0000256" key="2">
    <source>
        <dbReference type="ARBA" id="ARBA00023194"/>
    </source>
</evidence>
<dbReference type="PANTHER" id="PTHR48050">
    <property type="entry name" value="STEROL 3-BETA-GLUCOSYLTRANSFERASE"/>
    <property type="match status" value="1"/>
</dbReference>
<dbReference type="EMBL" id="CP012752">
    <property type="protein sequence ID" value="ALG07910.1"/>
    <property type="molecule type" value="Genomic_DNA"/>
</dbReference>
<dbReference type="PANTHER" id="PTHR48050:SF13">
    <property type="entry name" value="STEROL 3-BETA-GLUCOSYLTRANSFERASE UGT80A2"/>
    <property type="match status" value="1"/>
</dbReference>
<evidence type="ECO:0000313" key="6">
    <source>
        <dbReference type="Proteomes" id="UP000063699"/>
    </source>
</evidence>
<accession>A0A0N9I137</accession>
<dbReference type="InterPro" id="IPR002213">
    <property type="entry name" value="UDP_glucos_trans"/>
</dbReference>
<dbReference type="Pfam" id="PF06722">
    <property type="entry name" value="EryCIII-like_C"/>
    <property type="match status" value="1"/>
</dbReference>